<dbReference type="PANTHER" id="PTHR22683">
    <property type="entry name" value="SPORULATION PROTEIN RELATED"/>
    <property type="match status" value="1"/>
</dbReference>
<dbReference type="Proteomes" id="UP001234880">
    <property type="component" value="Unassembled WGS sequence"/>
</dbReference>
<gene>
    <name evidence="1" type="ORF">JOF35_008788</name>
</gene>
<evidence type="ECO:0000313" key="2">
    <source>
        <dbReference type="Proteomes" id="UP001234880"/>
    </source>
</evidence>
<organism evidence="1 2">
    <name type="scientific">Streptomyces demainii</name>
    <dbReference type="NCBI Taxonomy" id="588122"/>
    <lineage>
        <taxon>Bacteria</taxon>
        <taxon>Bacillati</taxon>
        <taxon>Actinomycetota</taxon>
        <taxon>Actinomycetes</taxon>
        <taxon>Kitasatosporales</taxon>
        <taxon>Streptomycetaceae</taxon>
        <taxon>Streptomyces</taxon>
    </lineage>
</organism>
<comment type="caution">
    <text evidence="1">The sequence shown here is derived from an EMBL/GenBank/DDBJ whole genome shotgun (WGS) entry which is preliminary data.</text>
</comment>
<dbReference type="PANTHER" id="PTHR22683:SF41">
    <property type="entry name" value="DNA TRANSLOCASE FTSK"/>
    <property type="match status" value="1"/>
</dbReference>
<dbReference type="RefSeq" id="WP_307112403.1">
    <property type="nucleotide sequence ID" value="NZ_JAURUE010000004.1"/>
</dbReference>
<reference evidence="1 2" key="1">
    <citation type="submission" date="2023-07" db="EMBL/GenBank/DDBJ databases">
        <title>Sequencing the genomes of 1000 actinobacteria strains.</title>
        <authorList>
            <person name="Klenk H.-P."/>
        </authorList>
    </citation>
    <scope>NUCLEOTIDE SEQUENCE [LARGE SCALE GENOMIC DNA]</scope>
    <source>
        <strain evidence="1 2">DSM 41600</strain>
    </source>
</reference>
<dbReference type="EMBL" id="JAURUE010000004">
    <property type="protein sequence ID" value="MDP9616430.1"/>
    <property type="molecule type" value="Genomic_DNA"/>
</dbReference>
<dbReference type="InterPro" id="IPR027417">
    <property type="entry name" value="P-loop_NTPase"/>
</dbReference>
<accession>A0ABT9L803</accession>
<evidence type="ECO:0008006" key="3">
    <source>
        <dbReference type="Google" id="ProtNLM"/>
    </source>
</evidence>
<protein>
    <recommendedName>
        <fullName evidence="3">Conjugal transfer protein TraB</fullName>
    </recommendedName>
</protein>
<dbReference type="Gene3D" id="3.40.50.300">
    <property type="entry name" value="P-loop containing nucleotide triphosphate hydrolases"/>
    <property type="match status" value="1"/>
</dbReference>
<keyword evidence="2" id="KW-1185">Reference proteome</keyword>
<dbReference type="SUPFAM" id="SSF52540">
    <property type="entry name" value="P-loop containing nucleoside triphosphate hydrolases"/>
    <property type="match status" value="1"/>
</dbReference>
<evidence type="ECO:0000313" key="1">
    <source>
        <dbReference type="EMBL" id="MDP9616430.1"/>
    </source>
</evidence>
<sequence length="674" mass="72495">MPSTAKTNSIKALTSPHARPWLAVVGELPASVLAHAVWGSTPMAAVGMTLASGALTAATWWASKGAKLDRRLHATATTAAGTGYLTVAAFTNPVGAGQLSLLAMGGATLAGSWNVRKLMRNSDGQNAEQGNETGLLAKSLGKARLALRKEPRVEPNKVTVPYKITAPGELTNAEIGRRIDHIATELNISPTSIRIVNDPDNAAHGQFVIIPEDMLKTSTPWPGPAAPGGSITDPIPLGVYEDGAPAVLFFPAKEHKKNPRNATHYQVSGMNGSGKSAGLTVVHADILTRRDVIVWACDPSKGRQTFAPFLPYLDWVEFTTAGGQDMFDALTQVITARADALGRNGFKNWTPEAFKKLGMPYMVVWLEEAPKLVREGVELEGTVQEARSAGITVLLSAQRWSSTTMTTDVREQMGGQLCFGVKQDTTADMALPEDVRDAGARPEAWQNRRPGYAYVVGPGIDEERYAAPLRTYQITDEQIAAALAAVTDRAVADPITAAAAGPAYANRTRYDGAQAAAAGAPTQEVLMTAEQEDARAEQLLQRQIERDITDAIGDDEDQAADTVVLNTADPDRELNPVNALWTFAQEPPAAQGKELSTEEAMAELLALLDECRADGKQFVGPKDFRPHYGKGNRLDRSRQWVSARLNELADERVHLEETDEPGVYRLLDPEMAPA</sequence>
<proteinExistence type="predicted"/>
<dbReference type="InterPro" id="IPR050206">
    <property type="entry name" value="FtsK/SpoIIIE/SftA"/>
</dbReference>
<name>A0ABT9L803_9ACTN</name>